<reference evidence="2 3" key="1">
    <citation type="submission" date="2019-09" db="EMBL/GenBank/DDBJ databases">
        <title>Nocardioides panacisoli sp. nov., isolated from the soil of a ginseng field.</title>
        <authorList>
            <person name="Cho C."/>
        </authorList>
    </citation>
    <scope>NUCLEOTIDE SEQUENCE [LARGE SCALE GENOMIC DNA]</scope>
    <source>
        <strain evidence="2 3">BN130099</strain>
    </source>
</reference>
<evidence type="ECO:0000256" key="1">
    <source>
        <dbReference type="SAM" id="MobiDB-lite"/>
    </source>
</evidence>
<comment type="caution">
    <text evidence="2">The sequence shown here is derived from an EMBL/GenBank/DDBJ whole genome shotgun (WGS) entry which is preliminary data.</text>
</comment>
<dbReference type="EMBL" id="VUJV01000003">
    <property type="protein sequence ID" value="KAA1418912.1"/>
    <property type="molecule type" value="Genomic_DNA"/>
</dbReference>
<evidence type="ECO:0000313" key="2">
    <source>
        <dbReference type="EMBL" id="KAA1418912.1"/>
    </source>
</evidence>
<gene>
    <name evidence="2" type="ORF">F0U44_10570</name>
</gene>
<dbReference type="GO" id="GO:0008933">
    <property type="term" value="F:peptidoglycan lytic transglycosylase activity"/>
    <property type="evidence" value="ECO:0007669"/>
    <property type="project" value="TreeGrafter"/>
</dbReference>
<accession>A0A5B1LE47</accession>
<evidence type="ECO:0000313" key="3">
    <source>
        <dbReference type="Proteomes" id="UP000325003"/>
    </source>
</evidence>
<dbReference type="PANTHER" id="PTHR30163">
    <property type="entry name" value="MEMBRANE-BOUND LYTIC MUREIN TRANSGLYCOSYLASE B"/>
    <property type="match status" value="1"/>
</dbReference>
<feature type="region of interest" description="Disordered" evidence="1">
    <location>
        <begin position="172"/>
        <end position="281"/>
    </location>
</feature>
<feature type="compositionally biased region" description="Low complexity" evidence="1">
    <location>
        <begin position="186"/>
        <end position="281"/>
    </location>
</feature>
<dbReference type="GO" id="GO:0009253">
    <property type="term" value="P:peptidoglycan catabolic process"/>
    <property type="evidence" value="ECO:0007669"/>
    <property type="project" value="TreeGrafter"/>
</dbReference>
<dbReference type="Proteomes" id="UP000325003">
    <property type="component" value="Unassembled WGS sequence"/>
</dbReference>
<protein>
    <recommendedName>
        <fullName evidence="4">Transglycosylase SLT domain-containing protein</fullName>
    </recommendedName>
</protein>
<name>A0A5B1LE47_9ACTN</name>
<dbReference type="PANTHER" id="PTHR30163:SF8">
    <property type="entry name" value="LYTIC MUREIN TRANSGLYCOSYLASE"/>
    <property type="match status" value="1"/>
</dbReference>
<dbReference type="SUPFAM" id="SSF53955">
    <property type="entry name" value="Lysozyme-like"/>
    <property type="match status" value="1"/>
</dbReference>
<sequence>MALAAYQRAEAVLKGADESCHLSWTLIAAVGQVVTQHGAQNGGTFDDDGVLHPKLKGDPITGDDGKKLPDSDAGQVDGDELYDLPVGPMQLAPPTWAIVGVDSDGDGSRNPYDIDDASLAVAVLLCSGEDDLSKRPGRVAGVTRVNDDPSFIESVLAADRAYTVQLNDALNASPTVIPTDPFTDIPTDLTDMPSDTDTPSDTPSNAPGTDGTGTPTWTPSPSDTDSSTPTETPSDTPSSTPSGTPSGTPSDTPSDSPSFSPSDTPSRSDTPSASATDPSTT</sequence>
<keyword evidence="3" id="KW-1185">Reference proteome</keyword>
<organism evidence="2 3">
    <name type="scientific">Nocardioides humilatus</name>
    <dbReference type="NCBI Taxonomy" id="2607660"/>
    <lineage>
        <taxon>Bacteria</taxon>
        <taxon>Bacillati</taxon>
        <taxon>Actinomycetota</taxon>
        <taxon>Actinomycetes</taxon>
        <taxon>Propionibacteriales</taxon>
        <taxon>Nocardioidaceae</taxon>
        <taxon>Nocardioides</taxon>
    </lineage>
</organism>
<evidence type="ECO:0008006" key="4">
    <source>
        <dbReference type="Google" id="ProtNLM"/>
    </source>
</evidence>
<dbReference type="InterPro" id="IPR023346">
    <property type="entry name" value="Lysozyme-like_dom_sf"/>
</dbReference>
<dbReference type="InterPro" id="IPR043426">
    <property type="entry name" value="MltB-like"/>
</dbReference>
<reference evidence="2 3" key="2">
    <citation type="submission" date="2019-09" db="EMBL/GenBank/DDBJ databases">
        <authorList>
            <person name="Jin C."/>
        </authorList>
    </citation>
    <scope>NUCLEOTIDE SEQUENCE [LARGE SCALE GENOMIC DNA]</scope>
    <source>
        <strain evidence="2 3">BN130099</strain>
    </source>
</reference>
<proteinExistence type="predicted"/>
<feature type="region of interest" description="Disordered" evidence="1">
    <location>
        <begin position="41"/>
        <end position="74"/>
    </location>
</feature>
<dbReference type="AlphaFoldDB" id="A0A5B1LE47"/>
<feature type="compositionally biased region" description="Basic and acidic residues" evidence="1">
    <location>
        <begin position="49"/>
        <end position="70"/>
    </location>
</feature>